<feature type="coiled-coil region" evidence="1">
    <location>
        <begin position="55"/>
        <end position="82"/>
    </location>
</feature>
<evidence type="ECO:0000313" key="2">
    <source>
        <dbReference type="EMBL" id="CAB4143441.1"/>
    </source>
</evidence>
<protein>
    <submittedName>
        <fullName evidence="2">Uncharacterized protein</fullName>
    </submittedName>
</protein>
<sequence>MAKAKSTVEAVAGTVKPPISFKEFAKEPVKGLMFICIIAVGYLYVDIKMSNSSAQSAQNAKIEKLETKVDQLSDALRRSDSALSAAASKIAVLQELGKIK</sequence>
<reference evidence="2" key="1">
    <citation type="submission" date="2020-04" db="EMBL/GenBank/DDBJ databases">
        <authorList>
            <person name="Chiriac C."/>
            <person name="Salcher M."/>
            <person name="Ghai R."/>
            <person name="Kavagutti S V."/>
        </authorList>
    </citation>
    <scope>NUCLEOTIDE SEQUENCE</scope>
</reference>
<dbReference type="EMBL" id="LR796420">
    <property type="protein sequence ID" value="CAB4143441.1"/>
    <property type="molecule type" value="Genomic_DNA"/>
</dbReference>
<proteinExistence type="predicted"/>
<name>A0A6J5MB69_9CAUD</name>
<gene>
    <name evidence="2" type="ORF">UFOVP449_189</name>
</gene>
<evidence type="ECO:0000256" key="1">
    <source>
        <dbReference type="SAM" id="Coils"/>
    </source>
</evidence>
<accession>A0A6J5MB69</accession>
<organism evidence="2">
    <name type="scientific">uncultured Caudovirales phage</name>
    <dbReference type="NCBI Taxonomy" id="2100421"/>
    <lineage>
        <taxon>Viruses</taxon>
        <taxon>Duplodnaviria</taxon>
        <taxon>Heunggongvirae</taxon>
        <taxon>Uroviricota</taxon>
        <taxon>Caudoviricetes</taxon>
        <taxon>Peduoviridae</taxon>
        <taxon>Maltschvirus</taxon>
        <taxon>Maltschvirus maltsch</taxon>
    </lineage>
</organism>
<keyword evidence="1" id="KW-0175">Coiled coil</keyword>